<dbReference type="Proteomes" id="UP000683925">
    <property type="component" value="Unassembled WGS sequence"/>
</dbReference>
<gene>
    <name evidence="1" type="ORF">POCTA_138.1.T0340004</name>
    <name evidence="2" type="ORF">POCTA_138.1.T0340007</name>
</gene>
<accession>A0A8S1TZ19</accession>
<dbReference type="AlphaFoldDB" id="A0A8S1TZ19"/>
<dbReference type="EMBL" id="CAJJDP010000034">
    <property type="protein sequence ID" value="CAD8157508.1"/>
    <property type="molecule type" value="Genomic_DNA"/>
</dbReference>
<reference evidence="2" key="1">
    <citation type="submission" date="2021-01" db="EMBL/GenBank/DDBJ databases">
        <authorList>
            <consortium name="Genoscope - CEA"/>
            <person name="William W."/>
        </authorList>
    </citation>
    <scope>NUCLEOTIDE SEQUENCE</scope>
</reference>
<name>A0A8S1TZ19_PAROT</name>
<keyword evidence="3" id="KW-1185">Reference proteome</keyword>
<dbReference type="EMBL" id="CAJJDP010000034">
    <property type="protein sequence ID" value="CAD8157504.1"/>
    <property type="molecule type" value="Genomic_DNA"/>
</dbReference>
<evidence type="ECO:0000313" key="2">
    <source>
        <dbReference type="EMBL" id="CAD8157508.1"/>
    </source>
</evidence>
<evidence type="ECO:0000313" key="1">
    <source>
        <dbReference type="EMBL" id="CAD8157504.1"/>
    </source>
</evidence>
<comment type="caution">
    <text evidence="2">The sequence shown here is derived from an EMBL/GenBank/DDBJ whole genome shotgun (WGS) entry which is preliminary data.</text>
</comment>
<protein>
    <submittedName>
        <fullName evidence="2">Uncharacterized protein</fullName>
    </submittedName>
</protein>
<organism evidence="2 3">
    <name type="scientific">Paramecium octaurelia</name>
    <dbReference type="NCBI Taxonomy" id="43137"/>
    <lineage>
        <taxon>Eukaryota</taxon>
        <taxon>Sar</taxon>
        <taxon>Alveolata</taxon>
        <taxon>Ciliophora</taxon>
        <taxon>Intramacronucleata</taxon>
        <taxon>Oligohymenophorea</taxon>
        <taxon>Peniculida</taxon>
        <taxon>Parameciidae</taxon>
        <taxon>Paramecium</taxon>
    </lineage>
</organism>
<evidence type="ECO:0000313" key="3">
    <source>
        <dbReference type="Proteomes" id="UP000683925"/>
    </source>
</evidence>
<sequence>MVQLLIFSSLNVTLHKKEVLIFLNKRIEESQQIVSSMLFMYLNIKYLAQYQHPVPKVKLYNHNQHR</sequence>
<proteinExistence type="predicted"/>